<name>X1AIX6_9ZZZZ</name>
<organism evidence="1">
    <name type="scientific">marine sediment metagenome</name>
    <dbReference type="NCBI Taxonomy" id="412755"/>
    <lineage>
        <taxon>unclassified sequences</taxon>
        <taxon>metagenomes</taxon>
        <taxon>ecological metagenomes</taxon>
    </lineage>
</organism>
<comment type="caution">
    <text evidence="1">The sequence shown here is derived from an EMBL/GenBank/DDBJ whole genome shotgun (WGS) entry which is preliminary data.</text>
</comment>
<sequence length="94" mass="11641">MKNNLKLISFDNLDIKQIELKESNNPNIWKWKYTKRLINLNPVNNKKYTVIMVLCETDIDIYYCFKVDRIYSIHEINRYYFEFMEVDYLEMEII</sequence>
<reference evidence="1" key="1">
    <citation type="journal article" date="2014" name="Front. Microbiol.">
        <title>High frequency of phylogenetically diverse reductive dehalogenase-homologous genes in deep subseafloor sedimentary metagenomes.</title>
        <authorList>
            <person name="Kawai M."/>
            <person name="Futagami T."/>
            <person name="Toyoda A."/>
            <person name="Takaki Y."/>
            <person name="Nishi S."/>
            <person name="Hori S."/>
            <person name="Arai W."/>
            <person name="Tsubouchi T."/>
            <person name="Morono Y."/>
            <person name="Uchiyama I."/>
            <person name="Ito T."/>
            <person name="Fujiyama A."/>
            <person name="Inagaki F."/>
            <person name="Takami H."/>
        </authorList>
    </citation>
    <scope>NUCLEOTIDE SEQUENCE</scope>
    <source>
        <strain evidence="1">Expedition CK06-06</strain>
    </source>
</reference>
<dbReference type="EMBL" id="BART01007577">
    <property type="protein sequence ID" value="GAG59926.1"/>
    <property type="molecule type" value="Genomic_DNA"/>
</dbReference>
<accession>X1AIX6</accession>
<proteinExistence type="predicted"/>
<protein>
    <submittedName>
        <fullName evidence="1">Uncharacterized protein</fullName>
    </submittedName>
</protein>
<evidence type="ECO:0000313" key="1">
    <source>
        <dbReference type="EMBL" id="GAG59926.1"/>
    </source>
</evidence>
<gene>
    <name evidence="1" type="ORF">S01H4_17216</name>
</gene>
<dbReference type="AlphaFoldDB" id="X1AIX6"/>